<evidence type="ECO:0000313" key="1">
    <source>
        <dbReference type="EMBL" id="PPJ39541.1"/>
    </source>
</evidence>
<name>A0A2S6AWE9_9NOCA</name>
<dbReference type="Proteomes" id="UP000239874">
    <property type="component" value="Unassembled WGS sequence"/>
</dbReference>
<proteinExistence type="predicted"/>
<organism evidence="1 2">
    <name type="scientific">Nocardia nova</name>
    <dbReference type="NCBI Taxonomy" id="37330"/>
    <lineage>
        <taxon>Bacteria</taxon>
        <taxon>Bacillati</taxon>
        <taxon>Actinomycetota</taxon>
        <taxon>Actinomycetes</taxon>
        <taxon>Mycobacteriales</taxon>
        <taxon>Nocardiaceae</taxon>
        <taxon>Nocardia</taxon>
    </lineage>
</organism>
<protein>
    <submittedName>
        <fullName evidence="1">Uncharacterized protein</fullName>
    </submittedName>
</protein>
<comment type="caution">
    <text evidence="1">The sequence shown here is derived from an EMBL/GenBank/DDBJ whole genome shotgun (WGS) entry which is preliminary data.</text>
</comment>
<accession>A0A2S6AWE9</accession>
<sequence length="74" mass="7828">MFFCGDHVRTGIDLATDGGACEAGRKAANAVLDAAGDAAPRAAVFPMDAPPELEPFKRIDADRYRAGLPHLLDM</sequence>
<reference evidence="1 2" key="1">
    <citation type="submission" date="2018-02" db="EMBL/GenBank/DDBJ databases">
        <title>8 Nocardia nova and 1 Nocardia cyriacigeorgica strain used for evolution to TMP-SMX.</title>
        <authorList>
            <person name="Mehta H."/>
            <person name="Weng J."/>
            <person name="Shamoo Y."/>
        </authorList>
    </citation>
    <scope>NUCLEOTIDE SEQUENCE [LARGE SCALE GENOMIC DNA]</scope>
    <source>
        <strain evidence="1 2">MDA3139</strain>
    </source>
</reference>
<dbReference type="EMBL" id="PSZC01000002">
    <property type="protein sequence ID" value="PPJ39541.1"/>
    <property type="molecule type" value="Genomic_DNA"/>
</dbReference>
<evidence type="ECO:0000313" key="2">
    <source>
        <dbReference type="Proteomes" id="UP000239874"/>
    </source>
</evidence>
<dbReference type="AlphaFoldDB" id="A0A2S6AWE9"/>
<gene>
    <name evidence="1" type="ORF">C5E45_05350</name>
</gene>